<evidence type="ECO:0000256" key="2">
    <source>
        <dbReference type="ARBA" id="ARBA00022598"/>
    </source>
</evidence>
<keyword evidence="2" id="KW-0436">Ligase</keyword>
<dbReference type="SUPFAM" id="SSF56801">
    <property type="entry name" value="Acetyl-CoA synthetase-like"/>
    <property type="match status" value="1"/>
</dbReference>
<dbReference type="AlphaFoldDB" id="A0A671G3Z8"/>
<keyword evidence="4" id="KW-1185">Reference proteome</keyword>
<dbReference type="GO" id="GO:0004467">
    <property type="term" value="F:long-chain fatty acid-CoA ligase activity"/>
    <property type="evidence" value="ECO:0007669"/>
    <property type="project" value="TreeGrafter"/>
</dbReference>
<protein>
    <submittedName>
        <fullName evidence="3">Uncharacterized protein</fullName>
    </submittedName>
</protein>
<organism evidence="3 4">
    <name type="scientific">Rhinolophus ferrumequinum</name>
    <name type="common">Greater horseshoe bat</name>
    <dbReference type="NCBI Taxonomy" id="59479"/>
    <lineage>
        <taxon>Eukaryota</taxon>
        <taxon>Metazoa</taxon>
        <taxon>Chordata</taxon>
        <taxon>Craniata</taxon>
        <taxon>Vertebrata</taxon>
        <taxon>Euteleostomi</taxon>
        <taxon>Mammalia</taxon>
        <taxon>Eutheria</taxon>
        <taxon>Laurasiatheria</taxon>
        <taxon>Chiroptera</taxon>
        <taxon>Yinpterochiroptera</taxon>
        <taxon>Rhinolophoidea</taxon>
        <taxon>Rhinolophidae</taxon>
        <taxon>Rhinolophinae</taxon>
        <taxon>Rhinolophus</taxon>
    </lineage>
</organism>
<dbReference type="InParanoid" id="A0A671G3Z8"/>
<reference evidence="3 4" key="2">
    <citation type="journal article" date="2018" name="Annu Rev Anim Biosci">
        <title>Bat Biology, Genomes, and the Bat1K Project: To Generate Chromosome-Level Genomes for All Living Bat Species.</title>
        <authorList>
            <person name="Teeling E.C."/>
            <person name="Vernes S.C."/>
            <person name="Davalos L.M."/>
            <person name="Ray D.A."/>
            <person name="Gilbert M.T.P."/>
            <person name="Myers E."/>
        </authorList>
    </citation>
    <scope>NUCLEOTIDE SEQUENCE</scope>
</reference>
<dbReference type="Proteomes" id="UP000472240">
    <property type="component" value="Chromosome 24"/>
</dbReference>
<dbReference type="Ensembl" id="ENSRFET00010035430.1">
    <property type="protein sequence ID" value="ENSRFEP00010032711.1"/>
    <property type="gene ID" value="ENSRFEG00010021535.1"/>
</dbReference>
<dbReference type="GO" id="GO:0005789">
    <property type="term" value="C:endoplasmic reticulum membrane"/>
    <property type="evidence" value="ECO:0007669"/>
    <property type="project" value="TreeGrafter"/>
</dbReference>
<dbReference type="GO" id="GO:0044539">
    <property type="term" value="P:long-chain fatty acid import into cell"/>
    <property type="evidence" value="ECO:0007669"/>
    <property type="project" value="TreeGrafter"/>
</dbReference>
<accession>A0A671G3Z8</accession>
<reference evidence="3" key="5">
    <citation type="submission" date="2025-09" db="UniProtKB">
        <authorList>
            <consortium name="Ensembl"/>
        </authorList>
    </citation>
    <scope>IDENTIFICATION</scope>
</reference>
<evidence type="ECO:0000313" key="3">
    <source>
        <dbReference type="Ensembl" id="ENSRFEP00010032711.1"/>
    </source>
</evidence>
<reference evidence="4" key="3">
    <citation type="submission" date="2018-12" db="EMBL/GenBank/DDBJ databases">
        <title>G10K-VGP greater horseshoe bat female genome, primary haplotype.</title>
        <authorList>
            <person name="Teeling E."/>
            <person name="Myers G."/>
            <person name="Vernes S."/>
            <person name="Pippel M."/>
            <person name="Winkler S."/>
            <person name="Fedrigo O."/>
            <person name="Rhie A."/>
            <person name="Koren S."/>
            <person name="Phillippy A."/>
            <person name="Lewin H."/>
            <person name="Damas J."/>
            <person name="Howe K."/>
            <person name="Mountcastle J."/>
            <person name="Jarvis E.D."/>
        </authorList>
    </citation>
    <scope>NUCLEOTIDE SEQUENCE [LARGE SCALE GENOMIC DNA]</scope>
</reference>
<dbReference type="PANTHER" id="PTHR43107">
    <property type="entry name" value="LONG-CHAIN FATTY ACID TRANSPORT PROTEIN"/>
    <property type="match status" value="1"/>
</dbReference>
<sequence>MAAVHLAPGQTFDGQRLYQHVCTWLPAYAVPHFIRIQDTVEITSTFQLVKSQLVHVHEVFNVGIIADSLFVLDNQAQAFWPLTPDTYKAVCEGTWKL</sequence>
<evidence type="ECO:0000256" key="1">
    <source>
        <dbReference type="ARBA" id="ARBA00006432"/>
    </source>
</evidence>
<proteinExistence type="inferred from homology"/>
<reference evidence="3 4" key="1">
    <citation type="journal article" date="2015" name="Annu Rev Anim Biosci">
        <title>The Genome 10K Project: a way forward.</title>
        <authorList>
            <person name="Koepfli K.P."/>
            <person name="Paten B."/>
            <person name="O'Brien S.J."/>
            <person name="Koepfli K.P."/>
            <person name="Paten B."/>
            <person name="Antunes A."/>
            <person name="Belov K."/>
            <person name="Bustamante C."/>
            <person name="Castoe T.A."/>
            <person name="Clawson H."/>
            <person name="Crawford A.J."/>
            <person name="Diekhans M."/>
            <person name="Distel D."/>
            <person name="Durbin R."/>
            <person name="Earl D."/>
            <person name="Fujita M.K."/>
            <person name="Gamble T."/>
            <person name="Georges A."/>
            <person name="Gemmell N."/>
            <person name="Gilbert M.T."/>
            <person name="Graves J.M."/>
            <person name="Green R.E."/>
            <person name="Hickey G."/>
            <person name="Jarvis E.D."/>
            <person name="Johnson W."/>
            <person name="Komissarov A."/>
            <person name="Korf I."/>
            <person name="Kuhn R."/>
            <person name="Larkin D.M."/>
            <person name="Lewin H."/>
            <person name="Lopez J.V."/>
            <person name="Ma J."/>
            <person name="Marques-Bonet T."/>
            <person name="Miller W."/>
            <person name="Murphy R."/>
            <person name="Pevzner P."/>
            <person name="Shapiro B."/>
            <person name="Steiner C."/>
            <person name="Tamazian G."/>
            <person name="Venkatesh B."/>
            <person name="Wang J."/>
            <person name="Wayne R."/>
            <person name="Wiley E."/>
            <person name="Yang H."/>
            <person name="Zhang G."/>
            <person name="Haussler D."/>
            <person name="Ryder O."/>
            <person name="O'Brien S.J."/>
        </authorList>
    </citation>
    <scope>NUCLEOTIDE SEQUENCE</scope>
</reference>
<comment type="similarity">
    <text evidence="1">Belongs to the ATP-dependent AMP-binding enzyme family.</text>
</comment>
<dbReference type="GeneTree" id="ENSGT00940000157947"/>
<evidence type="ECO:0000313" key="4">
    <source>
        <dbReference type="Proteomes" id="UP000472240"/>
    </source>
</evidence>
<dbReference type="GO" id="GO:0008206">
    <property type="term" value="P:bile acid metabolic process"/>
    <property type="evidence" value="ECO:0007669"/>
    <property type="project" value="TreeGrafter"/>
</dbReference>
<dbReference type="GO" id="GO:0005324">
    <property type="term" value="F:long-chain fatty acid transmembrane transporter activity"/>
    <property type="evidence" value="ECO:0007669"/>
    <property type="project" value="TreeGrafter"/>
</dbReference>
<dbReference type="GO" id="GO:0005886">
    <property type="term" value="C:plasma membrane"/>
    <property type="evidence" value="ECO:0007669"/>
    <property type="project" value="TreeGrafter"/>
</dbReference>
<name>A0A671G3Z8_RHIFE</name>
<dbReference type="PANTHER" id="PTHR43107:SF25">
    <property type="entry name" value="LONG-CHAIN FATTY ACID TRANSPORT PROTEIN 5"/>
    <property type="match status" value="1"/>
</dbReference>
<dbReference type="OMA" id="RIQVCTF"/>
<reference evidence="3" key="4">
    <citation type="submission" date="2025-08" db="UniProtKB">
        <authorList>
            <consortium name="Ensembl"/>
        </authorList>
    </citation>
    <scope>IDENTIFICATION</scope>
</reference>